<dbReference type="AlphaFoldDB" id="A0A8D8SDJ2"/>
<evidence type="ECO:0000256" key="1">
    <source>
        <dbReference type="SAM" id="Phobius"/>
    </source>
</evidence>
<feature type="transmembrane region" description="Helical" evidence="1">
    <location>
        <begin position="23"/>
        <end position="45"/>
    </location>
</feature>
<keyword evidence="1" id="KW-1133">Transmembrane helix</keyword>
<dbReference type="EMBL" id="HBUF01080354">
    <property type="protein sequence ID" value="CAG6632653.1"/>
    <property type="molecule type" value="Transcribed_RNA"/>
</dbReference>
<dbReference type="EMBL" id="HBUF01080353">
    <property type="protein sequence ID" value="CAG6632648.1"/>
    <property type="molecule type" value="Transcribed_RNA"/>
</dbReference>
<reference evidence="2" key="1">
    <citation type="submission" date="2021-05" db="EMBL/GenBank/DDBJ databases">
        <authorList>
            <person name="Alioto T."/>
            <person name="Alioto T."/>
            <person name="Gomez Garrido J."/>
        </authorList>
    </citation>
    <scope>NUCLEOTIDE SEQUENCE</scope>
</reference>
<sequence length="100" mass="11340">MVLMRQIVLCVEMIHSDVTWDCVLRNLSVVILILTVLMPVMRCIAPKQTAQRNILTLQNLFTATTPQLVLKKVSYVMVKTIALTLVMSRIVTRSEVCLPK</sequence>
<name>A0A8D8SDJ2_9HEMI</name>
<protein>
    <submittedName>
        <fullName evidence="2">Uncharacterized protein</fullName>
    </submittedName>
</protein>
<dbReference type="EMBL" id="HBUF01207607">
    <property type="protein sequence ID" value="CAG6664383.1"/>
    <property type="molecule type" value="Transcribed_RNA"/>
</dbReference>
<evidence type="ECO:0000313" key="2">
    <source>
        <dbReference type="EMBL" id="CAG6664392.1"/>
    </source>
</evidence>
<keyword evidence="1" id="KW-0472">Membrane</keyword>
<proteinExistence type="predicted"/>
<accession>A0A8D8SDJ2</accession>
<dbReference type="EMBL" id="HBUF01207610">
    <property type="protein sequence ID" value="CAG6664407.1"/>
    <property type="molecule type" value="Transcribed_RNA"/>
</dbReference>
<dbReference type="EMBL" id="HBUF01207606">
    <property type="protein sequence ID" value="CAG6664375.1"/>
    <property type="molecule type" value="Transcribed_RNA"/>
</dbReference>
<organism evidence="2">
    <name type="scientific">Cacopsylla melanoneura</name>
    <dbReference type="NCBI Taxonomy" id="428564"/>
    <lineage>
        <taxon>Eukaryota</taxon>
        <taxon>Metazoa</taxon>
        <taxon>Ecdysozoa</taxon>
        <taxon>Arthropoda</taxon>
        <taxon>Hexapoda</taxon>
        <taxon>Insecta</taxon>
        <taxon>Pterygota</taxon>
        <taxon>Neoptera</taxon>
        <taxon>Paraneoptera</taxon>
        <taxon>Hemiptera</taxon>
        <taxon>Sternorrhyncha</taxon>
        <taxon>Psylloidea</taxon>
        <taxon>Psyllidae</taxon>
        <taxon>Psyllinae</taxon>
        <taxon>Cacopsylla</taxon>
    </lineage>
</organism>
<dbReference type="EMBL" id="HBUF01207605">
    <property type="protein sequence ID" value="CAG6664366.1"/>
    <property type="molecule type" value="Transcribed_RNA"/>
</dbReference>
<dbReference type="EMBL" id="HBUF01207608">
    <property type="protein sequence ID" value="CAG6664392.1"/>
    <property type="molecule type" value="Transcribed_RNA"/>
</dbReference>
<dbReference type="EMBL" id="HBUF01080352">
    <property type="protein sequence ID" value="CAG6632643.1"/>
    <property type="molecule type" value="Transcribed_RNA"/>
</dbReference>
<dbReference type="EMBL" id="HBUF01207609">
    <property type="protein sequence ID" value="CAG6664399.1"/>
    <property type="molecule type" value="Transcribed_RNA"/>
</dbReference>
<keyword evidence="1" id="KW-0812">Transmembrane</keyword>